<proteinExistence type="predicted"/>
<evidence type="ECO:0000313" key="1">
    <source>
        <dbReference type="EMBL" id="PNX86298.1"/>
    </source>
</evidence>
<comment type="caution">
    <text evidence="1">The sequence shown here is derived from an EMBL/GenBank/DDBJ whole genome shotgun (WGS) entry which is preliminary data.</text>
</comment>
<organism evidence="1 2">
    <name type="scientific">Trifolium pratense</name>
    <name type="common">Red clover</name>
    <dbReference type="NCBI Taxonomy" id="57577"/>
    <lineage>
        <taxon>Eukaryota</taxon>
        <taxon>Viridiplantae</taxon>
        <taxon>Streptophyta</taxon>
        <taxon>Embryophyta</taxon>
        <taxon>Tracheophyta</taxon>
        <taxon>Spermatophyta</taxon>
        <taxon>Magnoliopsida</taxon>
        <taxon>eudicotyledons</taxon>
        <taxon>Gunneridae</taxon>
        <taxon>Pentapetalae</taxon>
        <taxon>rosids</taxon>
        <taxon>fabids</taxon>
        <taxon>Fabales</taxon>
        <taxon>Fabaceae</taxon>
        <taxon>Papilionoideae</taxon>
        <taxon>50 kb inversion clade</taxon>
        <taxon>NPAAA clade</taxon>
        <taxon>Hologalegina</taxon>
        <taxon>IRL clade</taxon>
        <taxon>Trifolieae</taxon>
        <taxon>Trifolium</taxon>
    </lineage>
</organism>
<reference evidence="1 2" key="1">
    <citation type="journal article" date="2014" name="Am. J. Bot.">
        <title>Genome assembly and annotation for red clover (Trifolium pratense; Fabaceae).</title>
        <authorList>
            <person name="Istvanek J."/>
            <person name="Jaros M."/>
            <person name="Krenek A."/>
            <person name="Repkova J."/>
        </authorList>
    </citation>
    <scope>NUCLEOTIDE SEQUENCE [LARGE SCALE GENOMIC DNA]</scope>
    <source>
        <strain evidence="2">cv. Tatra</strain>
        <tissue evidence="1">Young leaves</tissue>
    </source>
</reference>
<reference evidence="1 2" key="2">
    <citation type="journal article" date="2017" name="Front. Plant Sci.">
        <title>Gene Classification and Mining of Molecular Markers Useful in Red Clover (Trifolium pratense) Breeding.</title>
        <authorList>
            <person name="Istvanek J."/>
            <person name="Dluhosova J."/>
            <person name="Dluhos P."/>
            <person name="Patkova L."/>
            <person name="Nedelnik J."/>
            <person name="Repkova J."/>
        </authorList>
    </citation>
    <scope>NUCLEOTIDE SEQUENCE [LARGE SCALE GENOMIC DNA]</scope>
    <source>
        <strain evidence="2">cv. Tatra</strain>
        <tissue evidence="1">Young leaves</tissue>
    </source>
</reference>
<protein>
    <submittedName>
        <fullName evidence="1">Uncharacterized protein</fullName>
    </submittedName>
</protein>
<gene>
    <name evidence="1" type="ORF">L195_g042375</name>
</gene>
<evidence type="ECO:0000313" key="2">
    <source>
        <dbReference type="Proteomes" id="UP000236291"/>
    </source>
</evidence>
<sequence length="93" mass="10200">MDQRLPLPLPPISPPLSFIAKKAAGGMTDNYTYPTVLKVFSSMLDVSVGRSIHGLIVKFDFDGSHCIVEDSSSGDESGLIIRYVFLKNRLQSI</sequence>
<dbReference type="AlphaFoldDB" id="A0A2K3M684"/>
<name>A0A2K3M684_TRIPR</name>
<dbReference type="EMBL" id="ASHM01050833">
    <property type="protein sequence ID" value="PNX86298.1"/>
    <property type="molecule type" value="Genomic_DNA"/>
</dbReference>
<dbReference type="Proteomes" id="UP000236291">
    <property type="component" value="Unassembled WGS sequence"/>
</dbReference>
<accession>A0A2K3M684</accession>